<dbReference type="STRING" id="1538463.B0T36_11575"/>
<evidence type="ECO:0000313" key="9">
    <source>
        <dbReference type="Proteomes" id="UP000188836"/>
    </source>
</evidence>
<keyword evidence="9" id="KW-1185">Reference proteome</keyword>
<feature type="region of interest" description="Disordered" evidence="7">
    <location>
        <begin position="1"/>
        <end position="22"/>
    </location>
</feature>
<reference evidence="8 9" key="1">
    <citation type="journal article" date="2016" name="Antonie Van Leeuwenhoek">
        <title>Nocardia donostiensis sp. nov., isolated from human respiratory specimens.</title>
        <authorList>
            <person name="Ercibengoa M."/>
            <person name="Bell M."/>
            <person name="Marimon J.M."/>
            <person name="Humrighouse B."/>
            <person name="Klenk H.P."/>
            <person name="Potter G."/>
            <person name="Perez-Trallero E."/>
        </authorList>
    </citation>
    <scope>NUCLEOTIDE SEQUENCE [LARGE SCALE GENOMIC DNA]</scope>
    <source>
        <strain evidence="8 9">X1655</strain>
    </source>
</reference>
<evidence type="ECO:0000256" key="6">
    <source>
        <dbReference type="ARBA" id="ARBA00023033"/>
    </source>
</evidence>
<keyword evidence="4" id="KW-0560">Oxidoreductase</keyword>
<keyword evidence="2" id="KW-0349">Heme</keyword>
<comment type="caution">
    <text evidence="8">The sequence shown here is derived from an EMBL/GenBank/DDBJ whole genome shotgun (WGS) entry which is preliminary data.</text>
</comment>
<sequence length="412" mass="44785">MTTPSDPVPHHTSPLPDEEHRVSLHSPEFAADPHRAYREMRARYGPLVPVELAPGVPATLVVSYRTALRILNDPDRFPSDPRMWEKDIPSDCPVLPVLQWRPNAPRNSGADHARYREANATALGSVDLHALHHTVEQAAVPLINTFCTDGSADLVSQYAAPLTFNVINAMLGCPPEISKKAAAATAAIFDGVDAEEGNRLFGEAVLELVRSKQDDPGDDITTRLLQHPAQFDELEMLHQVLSLYGVGMGPLQSLIINTLRLILTDERFGANVLGGALSPRDALDEVLFEDPPLPNASVTYPRQPILIDGAWLPAHQPVVVSLAGCNNDPEISTGDHFGNRAHLSWGAGPHVCPAQPAAYLIVQDAIDQLLDALPELRLAVSPEELIWRPGPLHRTLTELPVTFPASPPLPLL</sequence>
<dbReference type="Gene3D" id="1.10.630.10">
    <property type="entry name" value="Cytochrome P450"/>
    <property type="match status" value="1"/>
</dbReference>
<dbReference type="AlphaFoldDB" id="A0A1V2TI97"/>
<keyword evidence="6" id="KW-0503">Monooxygenase</keyword>
<dbReference type="InterPro" id="IPR036396">
    <property type="entry name" value="Cyt_P450_sf"/>
</dbReference>
<evidence type="ECO:0000256" key="2">
    <source>
        <dbReference type="ARBA" id="ARBA00022617"/>
    </source>
</evidence>
<dbReference type="GO" id="GO:0020037">
    <property type="term" value="F:heme binding"/>
    <property type="evidence" value="ECO:0007669"/>
    <property type="project" value="InterPro"/>
</dbReference>
<dbReference type="Proteomes" id="UP000188836">
    <property type="component" value="Unassembled WGS sequence"/>
</dbReference>
<evidence type="ECO:0000256" key="5">
    <source>
        <dbReference type="ARBA" id="ARBA00023004"/>
    </source>
</evidence>
<gene>
    <name evidence="8" type="ORF">B0T46_07310</name>
</gene>
<protein>
    <submittedName>
        <fullName evidence="8">Cytochrome</fullName>
    </submittedName>
</protein>
<keyword evidence="3" id="KW-0479">Metal-binding</keyword>
<dbReference type="PANTHER" id="PTHR46696:SF1">
    <property type="entry name" value="CYTOCHROME P450 YJIB-RELATED"/>
    <property type="match status" value="1"/>
</dbReference>
<dbReference type="GO" id="GO:0016705">
    <property type="term" value="F:oxidoreductase activity, acting on paired donors, with incorporation or reduction of molecular oxygen"/>
    <property type="evidence" value="ECO:0007669"/>
    <property type="project" value="InterPro"/>
</dbReference>
<accession>A0A1V2TI97</accession>
<proteinExistence type="inferred from homology"/>
<dbReference type="PANTHER" id="PTHR46696">
    <property type="entry name" value="P450, PUTATIVE (EUROFUNG)-RELATED"/>
    <property type="match status" value="1"/>
</dbReference>
<dbReference type="EMBL" id="MUMY01000005">
    <property type="protein sequence ID" value="ONM49206.1"/>
    <property type="molecule type" value="Genomic_DNA"/>
</dbReference>
<evidence type="ECO:0000256" key="4">
    <source>
        <dbReference type="ARBA" id="ARBA00023002"/>
    </source>
</evidence>
<comment type="similarity">
    <text evidence="1">Belongs to the cytochrome P450 family.</text>
</comment>
<dbReference type="SUPFAM" id="SSF48264">
    <property type="entry name" value="Cytochrome P450"/>
    <property type="match status" value="1"/>
</dbReference>
<evidence type="ECO:0000256" key="7">
    <source>
        <dbReference type="SAM" id="MobiDB-lite"/>
    </source>
</evidence>
<evidence type="ECO:0000256" key="1">
    <source>
        <dbReference type="ARBA" id="ARBA00010617"/>
    </source>
</evidence>
<name>A0A1V2TI97_9NOCA</name>
<evidence type="ECO:0000256" key="3">
    <source>
        <dbReference type="ARBA" id="ARBA00022723"/>
    </source>
</evidence>
<dbReference type="OrthoDB" id="4154936at2"/>
<dbReference type="InterPro" id="IPR002397">
    <property type="entry name" value="Cyt_P450_B"/>
</dbReference>
<dbReference type="PRINTS" id="PR00359">
    <property type="entry name" value="BP450"/>
</dbReference>
<dbReference type="GO" id="GO:0005506">
    <property type="term" value="F:iron ion binding"/>
    <property type="evidence" value="ECO:0007669"/>
    <property type="project" value="InterPro"/>
</dbReference>
<keyword evidence="5" id="KW-0408">Iron</keyword>
<evidence type="ECO:0000313" key="8">
    <source>
        <dbReference type="EMBL" id="ONM49206.1"/>
    </source>
</evidence>
<organism evidence="8 9">
    <name type="scientific">Nocardia donostiensis</name>
    <dbReference type="NCBI Taxonomy" id="1538463"/>
    <lineage>
        <taxon>Bacteria</taxon>
        <taxon>Bacillati</taxon>
        <taxon>Actinomycetota</taxon>
        <taxon>Actinomycetes</taxon>
        <taxon>Mycobacteriales</taxon>
        <taxon>Nocardiaceae</taxon>
        <taxon>Nocardia</taxon>
    </lineage>
</organism>
<dbReference type="GO" id="GO:0004497">
    <property type="term" value="F:monooxygenase activity"/>
    <property type="evidence" value="ECO:0007669"/>
    <property type="project" value="UniProtKB-KW"/>
</dbReference>